<feature type="transmembrane region" description="Helical" evidence="14">
    <location>
        <begin position="64"/>
        <end position="82"/>
    </location>
</feature>
<evidence type="ECO:0000256" key="15">
    <source>
        <dbReference type="PIRNR" id="PIRNR004638"/>
    </source>
</evidence>
<dbReference type="EC" id="1.3.99.-" evidence="14 15"/>
<dbReference type="GO" id="GO:0070818">
    <property type="term" value="F:protoporphyrinogen oxidase activity"/>
    <property type="evidence" value="ECO:0007669"/>
    <property type="project" value="UniProtKB-UniRule"/>
</dbReference>
<organism evidence="16 17">
    <name type="scientific">Formicincola oecophyllae</name>
    <dbReference type="NCBI Taxonomy" id="2558361"/>
    <lineage>
        <taxon>Bacteria</taxon>
        <taxon>Pseudomonadati</taxon>
        <taxon>Pseudomonadota</taxon>
        <taxon>Alphaproteobacteria</taxon>
        <taxon>Acetobacterales</taxon>
        <taxon>Acetobacteraceae</taxon>
        <taxon>Formicincola</taxon>
    </lineage>
</organism>
<dbReference type="OrthoDB" id="9800824at2"/>
<comment type="similarity">
    <text evidence="3 14 15">Belongs to the HemJ family.</text>
</comment>
<comment type="cofactor">
    <cofactor evidence="14 15">
        <name>heme b</name>
        <dbReference type="ChEBI" id="CHEBI:60344"/>
    </cofactor>
    <text evidence="14 15">Binds 1 heme b (iron(II)-protoporphyrin IX) group per subunit.</text>
</comment>
<reference evidence="16 17" key="1">
    <citation type="submission" date="2019-03" db="EMBL/GenBank/DDBJ databases">
        <title>The complete genome sequence of Swingsia_sp. F3b2 LMG30590(T).</title>
        <authorList>
            <person name="Chua K.-O."/>
            <person name="Chan K.-G."/>
            <person name="See-Too W.-S."/>
        </authorList>
    </citation>
    <scope>NUCLEOTIDE SEQUENCE [LARGE SCALE GENOMIC DNA]</scope>
    <source>
        <strain evidence="16 17">F3b2</strain>
    </source>
</reference>
<proteinExistence type="inferred from homology"/>
<dbReference type="KEGG" id="swf:E3E12_04165"/>
<evidence type="ECO:0000256" key="4">
    <source>
        <dbReference type="ARBA" id="ARBA00017504"/>
    </source>
</evidence>
<evidence type="ECO:0000256" key="2">
    <source>
        <dbReference type="ARBA" id="ARBA00005073"/>
    </source>
</evidence>
<dbReference type="AlphaFoldDB" id="A0A4Y6U7W4"/>
<keyword evidence="8 14" id="KW-0479">Metal-binding</keyword>
<evidence type="ECO:0000256" key="13">
    <source>
        <dbReference type="ARBA" id="ARBA00048390"/>
    </source>
</evidence>
<evidence type="ECO:0000256" key="8">
    <source>
        <dbReference type="ARBA" id="ARBA00022723"/>
    </source>
</evidence>
<keyword evidence="17" id="KW-1185">Reference proteome</keyword>
<evidence type="ECO:0000256" key="10">
    <source>
        <dbReference type="ARBA" id="ARBA00023002"/>
    </source>
</evidence>
<dbReference type="Proteomes" id="UP000318709">
    <property type="component" value="Chromosome"/>
</dbReference>
<comment type="subcellular location">
    <subcellularLocation>
        <location evidence="1 14">Cell membrane</location>
        <topology evidence="1 14">Multi-pass membrane protein</topology>
    </subcellularLocation>
</comment>
<evidence type="ECO:0000256" key="14">
    <source>
        <dbReference type="HAMAP-Rule" id="MF_02239"/>
    </source>
</evidence>
<dbReference type="PANTHER" id="PTHR40255">
    <property type="entry name" value="UPF0093 MEMBRANE PROTEIN SLR1790"/>
    <property type="match status" value="1"/>
</dbReference>
<keyword evidence="7 14" id="KW-0812">Transmembrane</keyword>
<dbReference type="PIRSF" id="PIRSF004638">
    <property type="entry name" value="UCP004638"/>
    <property type="match status" value="1"/>
</dbReference>
<feature type="transmembrane region" description="Helical" evidence="14">
    <location>
        <begin position="88"/>
        <end position="106"/>
    </location>
</feature>
<keyword evidence="10 14" id="KW-0560">Oxidoreductase</keyword>
<keyword evidence="5 14" id="KW-1003">Cell membrane</keyword>
<evidence type="ECO:0000256" key="7">
    <source>
        <dbReference type="ARBA" id="ARBA00022692"/>
    </source>
</evidence>
<dbReference type="GO" id="GO:0046872">
    <property type="term" value="F:metal ion binding"/>
    <property type="evidence" value="ECO:0007669"/>
    <property type="project" value="UniProtKB-UniRule"/>
</dbReference>
<dbReference type="InterPro" id="IPR005265">
    <property type="entry name" value="HemJ-like"/>
</dbReference>
<feature type="binding site" description="axial binding residue" evidence="14">
    <location>
        <position position="15"/>
    </location>
    <ligand>
        <name>heme</name>
        <dbReference type="ChEBI" id="CHEBI:30413"/>
    </ligand>
    <ligandPart>
        <name>Fe</name>
        <dbReference type="ChEBI" id="CHEBI:18248"/>
    </ligandPart>
</feature>
<gene>
    <name evidence="16" type="primary">hemJ</name>
    <name evidence="16" type="ORF">E3E12_04165</name>
</gene>
<feature type="transmembrane region" description="Helical" evidence="14">
    <location>
        <begin position="127"/>
        <end position="145"/>
    </location>
</feature>
<evidence type="ECO:0000256" key="9">
    <source>
        <dbReference type="ARBA" id="ARBA00022989"/>
    </source>
</evidence>
<accession>A0A4Y6U7W4</accession>
<keyword evidence="6 14" id="KW-0349">Heme</keyword>
<protein>
    <recommendedName>
        <fullName evidence="4 14">Protoporphyrinogen IX oxidase</fullName>
        <shortName evidence="14">PPO</shortName>
        <ecNumber evidence="14 15">1.3.99.-</ecNumber>
    </recommendedName>
</protein>
<dbReference type="NCBIfam" id="TIGR00701">
    <property type="entry name" value="protoporphyrinogen oxidase HemJ"/>
    <property type="match status" value="1"/>
</dbReference>
<dbReference type="EMBL" id="CP038231">
    <property type="protein sequence ID" value="QDH13523.1"/>
    <property type="molecule type" value="Genomic_DNA"/>
</dbReference>
<dbReference type="Pfam" id="PF03653">
    <property type="entry name" value="UPF0093"/>
    <property type="match status" value="1"/>
</dbReference>
<evidence type="ECO:0000256" key="6">
    <source>
        <dbReference type="ARBA" id="ARBA00022617"/>
    </source>
</evidence>
<evidence type="ECO:0000256" key="11">
    <source>
        <dbReference type="ARBA" id="ARBA00023004"/>
    </source>
</evidence>
<evidence type="ECO:0000256" key="1">
    <source>
        <dbReference type="ARBA" id="ARBA00004651"/>
    </source>
</evidence>
<comment type="function">
    <text evidence="14 15">Catalyzes the oxidation of protoporphyrinogen IX to protoporphyrin IX.</text>
</comment>
<dbReference type="HAMAP" id="MF_02239">
    <property type="entry name" value="HemJ"/>
    <property type="match status" value="1"/>
</dbReference>
<keyword evidence="11 14" id="KW-0408">Iron</keyword>
<evidence type="ECO:0000256" key="5">
    <source>
        <dbReference type="ARBA" id="ARBA00022475"/>
    </source>
</evidence>
<evidence type="ECO:0000256" key="12">
    <source>
        <dbReference type="ARBA" id="ARBA00023136"/>
    </source>
</evidence>
<name>A0A4Y6U7W4_9PROT</name>
<comment type="catalytic activity">
    <reaction evidence="13 14 15">
        <text>protoporphyrinogen IX + 3 A = protoporphyrin IX + 3 AH2</text>
        <dbReference type="Rhea" id="RHEA:62000"/>
        <dbReference type="ChEBI" id="CHEBI:13193"/>
        <dbReference type="ChEBI" id="CHEBI:17499"/>
        <dbReference type="ChEBI" id="CHEBI:57306"/>
        <dbReference type="ChEBI" id="CHEBI:57307"/>
    </reaction>
</comment>
<keyword evidence="9 14" id="KW-1133">Transmembrane helix</keyword>
<sequence length="151" mass="17597">MDFLAPWVQWILAFHVMAFISWMAGIFYLPRLFVYNTQAVPGSAEYIRFCLMERRLLRQIMRPAMVVTIITGALMASVPGVIDWSAPWWWIKLACVVGLVVFQLACGVWQRGFAQQRNYHQERFYRIINEVPTILMMVLVIMIVVRPSLSL</sequence>
<dbReference type="RefSeq" id="WP_141443230.1">
    <property type="nucleotide sequence ID" value="NZ_CP038231.1"/>
</dbReference>
<keyword evidence="12 14" id="KW-0472">Membrane</keyword>
<dbReference type="UniPathway" id="UPA00251">
    <property type="reaction ID" value="UER00324"/>
</dbReference>
<evidence type="ECO:0000313" key="16">
    <source>
        <dbReference type="EMBL" id="QDH13523.1"/>
    </source>
</evidence>
<comment type="pathway">
    <text evidence="2 14 15">Porphyrin-containing compound metabolism; protoporphyrin-IX biosynthesis; protoporphyrin-IX from protoporphyrinogen-IX: step 1/1.</text>
</comment>
<dbReference type="GO" id="GO:0006782">
    <property type="term" value="P:protoporphyrinogen IX biosynthetic process"/>
    <property type="evidence" value="ECO:0007669"/>
    <property type="project" value="UniProtKB-UniRule"/>
</dbReference>
<dbReference type="PANTHER" id="PTHR40255:SF1">
    <property type="entry name" value="PROTOPORPHYRINOGEN IX OXIDASE"/>
    <property type="match status" value="1"/>
</dbReference>
<feature type="binding site" description="axial binding residue" evidence="14">
    <location>
        <position position="92"/>
    </location>
    <ligand>
        <name>heme</name>
        <dbReference type="ChEBI" id="CHEBI:30413"/>
    </ligand>
    <ligandPart>
        <name>Fe</name>
        <dbReference type="ChEBI" id="CHEBI:18248"/>
    </ligandPart>
</feature>
<evidence type="ECO:0000256" key="3">
    <source>
        <dbReference type="ARBA" id="ARBA00006501"/>
    </source>
</evidence>
<dbReference type="GO" id="GO:0005886">
    <property type="term" value="C:plasma membrane"/>
    <property type="evidence" value="ECO:0007669"/>
    <property type="project" value="UniProtKB-SubCell"/>
</dbReference>
<comment type="subunit">
    <text evidence="14">Homodimer.</text>
</comment>
<feature type="transmembrane region" description="Helical" evidence="14">
    <location>
        <begin position="6"/>
        <end position="29"/>
    </location>
</feature>
<evidence type="ECO:0000313" key="17">
    <source>
        <dbReference type="Proteomes" id="UP000318709"/>
    </source>
</evidence>